<name>A0ABR2KGC4_9EUKA</name>
<feature type="signal peptide" evidence="2">
    <location>
        <begin position="1"/>
        <end position="18"/>
    </location>
</feature>
<feature type="region of interest" description="Disordered" evidence="1">
    <location>
        <begin position="76"/>
        <end position="112"/>
    </location>
</feature>
<accession>A0ABR2KGC4</accession>
<comment type="caution">
    <text evidence="3">The sequence shown here is derived from an EMBL/GenBank/DDBJ whole genome shotgun (WGS) entry which is preliminary data.</text>
</comment>
<reference evidence="3 4" key="1">
    <citation type="submission" date="2024-04" db="EMBL/GenBank/DDBJ databases">
        <title>Tritrichomonas musculus Genome.</title>
        <authorList>
            <person name="Alves-Ferreira E."/>
            <person name="Grigg M."/>
            <person name="Lorenzi H."/>
            <person name="Galac M."/>
        </authorList>
    </citation>
    <scope>NUCLEOTIDE SEQUENCE [LARGE SCALE GENOMIC DNA]</scope>
    <source>
        <strain evidence="3 4">EAF2021</strain>
    </source>
</reference>
<feature type="compositionally biased region" description="Polar residues" evidence="1">
    <location>
        <begin position="102"/>
        <end position="112"/>
    </location>
</feature>
<evidence type="ECO:0000313" key="3">
    <source>
        <dbReference type="EMBL" id="KAK8890008.1"/>
    </source>
</evidence>
<dbReference type="EMBL" id="JAPFFF010000005">
    <property type="protein sequence ID" value="KAK8890008.1"/>
    <property type="molecule type" value="Genomic_DNA"/>
</dbReference>
<keyword evidence="4" id="KW-1185">Reference proteome</keyword>
<proteinExistence type="predicted"/>
<keyword evidence="2" id="KW-0732">Signal</keyword>
<dbReference type="Proteomes" id="UP001470230">
    <property type="component" value="Unassembled WGS sequence"/>
</dbReference>
<protein>
    <submittedName>
        <fullName evidence="3">Uncharacterized protein</fullName>
    </submittedName>
</protein>
<evidence type="ECO:0000256" key="1">
    <source>
        <dbReference type="SAM" id="MobiDB-lite"/>
    </source>
</evidence>
<gene>
    <name evidence="3" type="ORF">M9Y10_034767</name>
</gene>
<organism evidence="3 4">
    <name type="scientific">Tritrichomonas musculus</name>
    <dbReference type="NCBI Taxonomy" id="1915356"/>
    <lineage>
        <taxon>Eukaryota</taxon>
        <taxon>Metamonada</taxon>
        <taxon>Parabasalia</taxon>
        <taxon>Tritrichomonadida</taxon>
        <taxon>Tritrichomonadidae</taxon>
        <taxon>Tritrichomonas</taxon>
    </lineage>
</organism>
<evidence type="ECO:0000313" key="4">
    <source>
        <dbReference type="Proteomes" id="UP001470230"/>
    </source>
</evidence>
<sequence length="112" mass="13658">MFCFIIILFFWSDRKSETTSVFESTAAPTNRIENENNEFNYDNNNKFQSSREFSKNNYETFPPMFSERYNTFTEEPTHFSDEQDFEEPPPHQYFFTPFDEYTPTQTYQRDEL</sequence>
<evidence type="ECO:0000256" key="2">
    <source>
        <dbReference type="SAM" id="SignalP"/>
    </source>
</evidence>
<feature type="chain" id="PRO_5045044267" evidence="2">
    <location>
        <begin position="19"/>
        <end position="112"/>
    </location>
</feature>